<dbReference type="FunFam" id="3.30.70.330:FF:000499">
    <property type="entry name" value="Polyadenylate-binding protein"/>
    <property type="match status" value="1"/>
</dbReference>
<evidence type="ECO:0000256" key="4">
    <source>
        <dbReference type="ARBA" id="ARBA00022490"/>
    </source>
</evidence>
<evidence type="ECO:0000256" key="7">
    <source>
        <dbReference type="ARBA" id="ARBA00023242"/>
    </source>
</evidence>
<gene>
    <name evidence="13" type="ORF">HPP92_014174</name>
</gene>
<dbReference type="CDD" id="cd12380">
    <property type="entry name" value="RRM3_I_PABPs"/>
    <property type="match status" value="1"/>
</dbReference>
<keyword evidence="6 9" id="KW-0694">RNA-binding</keyword>
<evidence type="ECO:0000256" key="9">
    <source>
        <dbReference type="PROSITE-ProRule" id="PRU00176"/>
    </source>
</evidence>
<evidence type="ECO:0000256" key="10">
    <source>
        <dbReference type="RuleBase" id="RU362004"/>
    </source>
</evidence>
<feature type="domain" description="RRM" evidence="11">
    <location>
        <begin position="197"/>
        <end position="274"/>
    </location>
</feature>
<dbReference type="PROSITE" id="PS51309">
    <property type="entry name" value="PABC"/>
    <property type="match status" value="1"/>
</dbReference>
<dbReference type="GO" id="GO:0005634">
    <property type="term" value="C:nucleus"/>
    <property type="evidence" value="ECO:0007669"/>
    <property type="project" value="UniProtKB-SubCell"/>
</dbReference>
<dbReference type="Pfam" id="PF00658">
    <property type="entry name" value="MLLE"/>
    <property type="match status" value="1"/>
</dbReference>
<dbReference type="PANTHER" id="PTHR24012">
    <property type="entry name" value="RNA BINDING PROTEIN"/>
    <property type="match status" value="1"/>
</dbReference>
<reference evidence="13 14" key="1">
    <citation type="journal article" date="2020" name="Nat. Food">
        <title>A phased Vanilla planifolia genome enables genetic improvement of flavour and production.</title>
        <authorList>
            <person name="Hasing T."/>
            <person name="Tang H."/>
            <person name="Brym M."/>
            <person name="Khazi F."/>
            <person name="Huang T."/>
            <person name="Chambers A.H."/>
        </authorList>
    </citation>
    <scope>NUCLEOTIDE SEQUENCE [LARGE SCALE GENOMIC DNA]</scope>
    <source>
        <tissue evidence="13">Leaf</tissue>
    </source>
</reference>
<dbReference type="GO" id="GO:0003723">
    <property type="term" value="F:RNA binding"/>
    <property type="evidence" value="ECO:0007669"/>
    <property type="project" value="UniProtKB-UniRule"/>
</dbReference>
<feature type="domain" description="RRM" evidence="11">
    <location>
        <begin position="18"/>
        <end position="91"/>
    </location>
</feature>
<dbReference type="SMART" id="SM00517">
    <property type="entry name" value="PolyA"/>
    <property type="match status" value="1"/>
</dbReference>
<protein>
    <recommendedName>
        <fullName evidence="10">Polyadenylate-binding protein</fullName>
        <shortName evidence="10">PABP</shortName>
    </recommendedName>
</protein>
<accession>A0A835QZN4</accession>
<dbReference type="InterPro" id="IPR003954">
    <property type="entry name" value="RRM_euk-type"/>
</dbReference>
<proteinExistence type="inferred from homology"/>
<dbReference type="Proteomes" id="UP000636800">
    <property type="component" value="Chromosome 6"/>
</dbReference>
<keyword evidence="14" id="KW-1185">Reference proteome</keyword>
<name>A0A835QZN4_VANPL</name>
<evidence type="ECO:0000256" key="2">
    <source>
        <dbReference type="ARBA" id="ARBA00004496"/>
    </source>
</evidence>
<evidence type="ECO:0000256" key="1">
    <source>
        <dbReference type="ARBA" id="ARBA00004123"/>
    </source>
</evidence>
<feature type="domain" description="PABC" evidence="12">
    <location>
        <begin position="520"/>
        <end position="597"/>
    </location>
</feature>
<dbReference type="SUPFAM" id="SSF63570">
    <property type="entry name" value="PABC (PABP) domain"/>
    <property type="match status" value="1"/>
</dbReference>
<dbReference type="EMBL" id="JADCNL010000006">
    <property type="protein sequence ID" value="KAG0477333.1"/>
    <property type="molecule type" value="Genomic_DNA"/>
</dbReference>
<evidence type="ECO:0000259" key="12">
    <source>
        <dbReference type="PROSITE" id="PS51309"/>
    </source>
</evidence>
<dbReference type="FunFam" id="1.10.1900.10:FF:000004">
    <property type="entry name" value="Polyadenylate-binding protein"/>
    <property type="match status" value="1"/>
</dbReference>
<feature type="domain" description="RRM" evidence="11">
    <location>
        <begin position="113"/>
        <end position="176"/>
    </location>
</feature>
<evidence type="ECO:0000259" key="11">
    <source>
        <dbReference type="PROSITE" id="PS50102"/>
    </source>
</evidence>
<dbReference type="CDD" id="cd12381">
    <property type="entry name" value="RRM4_I_PABPs"/>
    <property type="match status" value="1"/>
</dbReference>
<comment type="similarity">
    <text evidence="3 10">Belongs to the polyadenylate-binding protein type-1 family.</text>
</comment>
<evidence type="ECO:0000256" key="5">
    <source>
        <dbReference type="ARBA" id="ARBA00022737"/>
    </source>
</evidence>
<dbReference type="Gene3D" id="3.30.70.330">
    <property type="match status" value="4"/>
</dbReference>
<dbReference type="GO" id="GO:1990904">
    <property type="term" value="C:ribonucleoprotein complex"/>
    <property type="evidence" value="ECO:0007669"/>
    <property type="project" value="InterPro"/>
</dbReference>
<dbReference type="FunFam" id="3.30.70.330:FF:000500">
    <property type="entry name" value="Polyadenylate-binding protein"/>
    <property type="match status" value="1"/>
</dbReference>
<dbReference type="Pfam" id="PF00076">
    <property type="entry name" value="RRM_1"/>
    <property type="match status" value="4"/>
</dbReference>
<keyword evidence="5" id="KW-0677">Repeat</keyword>
<evidence type="ECO:0000313" key="13">
    <source>
        <dbReference type="EMBL" id="KAG0477333.1"/>
    </source>
</evidence>
<comment type="caution">
    <text evidence="13">The sequence shown here is derived from an EMBL/GenBank/DDBJ whole genome shotgun (WGS) entry which is preliminary data.</text>
</comment>
<dbReference type="SMART" id="SM00361">
    <property type="entry name" value="RRM_1"/>
    <property type="match status" value="4"/>
</dbReference>
<keyword evidence="7" id="KW-0539">Nucleus</keyword>
<dbReference type="Gene3D" id="1.10.1900.10">
    <property type="entry name" value="c-terminal domain of poly(a) binding protein"/>
    <property type="match status" value="1"/>
</dbReference>
<comment type="subcellular location">
    <subcellularLocation>
        <location evidence="2 10">Cytoplasm</location>
    </subcellularLocation>
    <subcellularLocation>
        <location evidence="1">Nucleus</location>
    </subcellularLocation>
</comment>
<evidence type="ECO:0000313" key="14">
    <source>
        <dbReference type="Proteomes" id="UP000636800"/>
    </source>
</evidence>
<feature type="domain" description="RRM" evidence="11">
    <location>
        <begin position="285"/>
        <end position="362"/>
    </location>
</feature>
<dbReference type="OrthoDB" id="42638at2759"/>
<dbReference type="PROSITE" id="PS50102">
    <property type="entry name" value="RRM"/>
    <property type="match status" value="4"/>
</dbReference>
<evidence type="ECO:0000256" key="6">
    <source>
        <dbReference type="ARBA" id="ARBA00022884"/>
    </source>
</evidence>
<dbReference type="InterPro" id="IPR006515">
    <property type="entry name" value="PABP_1234"/>
</dbReference>
<evidence type="ECO:0000256" key="3">
    <source>
        <dbReference type="ARBA" id="ARBA00008557"/>
    </source>
</evidence>
<organism evidence="13 14">
    <name type="scientific">Vanilla planifolia</name>
    <name type="common">Vanilla</name>
    <dbReference type="NCBI Taxonomy" id="51239"/>
    <lineage>
        <taxon>Eukaryota</taxon>
        <taxon>Viridiplantae</taxon>
        <taxon>Streptophyta</taxon>
        <taxon>Embryophyta</taxon>
        <taxon>Tracheophyta</taxon>
        <taxon>Spermatophyta</taxon>
        <taxon>Magnoliopsida</taxon>
        <taxon>Liliopsida</taxon>
        <taxon>Asparagales</taxon>
        <taxon>Orchidaceae</taxon>
        <taxon>Vanilloideae</taxon>
        <taxon>Vanilleae</taxon>
        <taxon>Vanilla</taxon>
    </lineage>
</organism>
<dbReference type="SUPFAM" id="SSF54928">
    <property type="entry name" value="RNA-binding domain, RBD"/>
    <property type="match status" value="3"/>
</dbReference>
<comment type="function">
    <text evidence="8">Binds the poly(A) tail of mRNA. Appears to be an important mediator of the multiple roles of the poly(A) tail in mRNA biogenesis, stability and translation.</text>
</comment>
<dbReference type="InterPro" id="IPR002343">
    <property type="entry name" value="Hud_Sxl_RNA"/>
</dbReference>
<dbReference type="NCBIfam" id="TIGR01628">
    <property type="entry name" value="PABP-1234"/>
    <property type="match status" value="1"/>
</dbReference>
<dbReference type="InterPro" id="IPR036053">
    <property type="entry name" value="PABP-dom"/>
</dbReference>
<dbReference type="InterPro" id="IPR012677">
    <property type="entry name" value="Nucleotide-bd_a/b_plait_sf"/>
</dbReference>
<sequence>MAMPVAAAGATVAAGVVQALYVGDLHEDVADQSLFELFSTIGPVASVRICRDTVTGRSLGYAYVNYMSSLDASNAIEKLNHTVFWGSQLELCGPIGIRCKEQWGWKCICQGKNLKESVDNVKLQEMFSRFGTILSCKVVVHDGKSKGFGFVQFDSPESANVAIENLNGTLVDGKQMYAGNFIKKVDRVLHNPEAKYTNLYMKNLDQDITEELIELKFSEFGRIFNVKISKDDDGNSRGFGFVNFENHESAKKAVEAMNGVQLGSKTLYVARAQKRQRGNRFCSASNVYVKNIDDGVDDDTLREHFSHCGTITSARIMRDEKGISKGFGFVCFSTPEEAGKAVNTVHGYMFHGKPLYVAIAQRKEDRRAQLQIHFAQRMAGLVSSPTAVIPAGYPPLYYGPPGVMPQIPPRQNVVFQPYGLRPTWRPSGFVPPTRPGFQPMQFPVIPSAPRQQRQSRIQMNANMLPPSGQPMAYMPHLQQPNLSINTLKDSSDRQAKYASNVIHRDTNNGLLLSASTNPQGMEMLSSMLAAAPPEQQKQMLGERLFPLVHKLKADLAAKITGMLLEMDNSELLLLLESPESLAAKVEEAVQVLELSKTKVSSQEALHSSNFLSAEVAVN</sequence>
<dbReference type="PRINTS" id="PR00961">
    <property type="entry name" value="HUDSXLRNA"/>
</dbReference>
<dbReference type="AlphaFoldDB" id="A0A835QZN4"/>
<dbReference type="InterPro" id="IPR000504">
    <property type="entry name" value="RRM_dom"/>
</dbReference>
<dbReference type="InterPro" id="IPR002004">
    <property type="entry name" value="PABP_HYD_C"/>
</dbReference>
<dbReference type="InterPro" id="IPR035979">
    <property type="entry name" value="RBD_domain_sf"/>
</dbReference>
<evidence type="ECO:0000256" key="8">
    <source>
        <dbReference type="ARBA" id="ARBA00054110"/>
    </source>
</evidence>
<keyword evidence="4 10" id="KW-0963">Cytoplasm</keyword>
<dbReference type="GO" id="GO:0005737">
    <property type="term" value="C:cytoplasm"/>
    <property type="evidence" value="ECO:0007669"/>
    <property type="project" value="UniProtKB-SubCell"/>
</dbReference>
<dbReference type="SMART" id="SM00360">
    <property type="entry name" value="RRM"/>
    <property type="match status" value="4"/>
</dbReference>